<dbReference type="Proteomes" id="UP000308652">
    <property type="component" value="Unassembled WGS sequence"/>
</dbReference>
<keyword evidence="2" id="KW-1185">Reference proteome</keyword>
<sequence length="434" mass="48323">MSELLTPSPPVYSLPSCVPSYSSLPLANEETVQYTPRQGTTSNPHGTFVRKWPQATLILKDQDPSSRLPSYGRHGVVCGELGLTNPEKVVEVTLKLAGRMSCILSDDGTVLTPVVSESVILWKADSPEAPKNHRCPTSMPFILRFPQTFQTEGKSWSIPPSFEATFLGIPALFVRCTYTLSIEITKTRQSRLTLWPASKTYITLLHYRPRTRPNRPIFRCDSIFRSIKPVPEEWLQLVSTMNVRPKSKLKPIDCHFVVPSIQAYALTDSIPFHIQLCSSLASLRELLPSTSVLLKPPVSGGDGIKWITDDRPGDTVIRVYIARQVVLEMNSKRRFRTLVIGNAKLKPVPPLVTKSQDTLSSDEVHIDWEGEVRCRSEVSCGGFSVGGLIVKDFLVLSLTPSSPRSSPLLPLQLAHPIKLVTDSWDDDLLHPHDT</sequence>
<dbReference type="OrthoDB" id="3252135at2759"/>
<name>A0A5C3MHJ2_9AGAR</name>
<evidence type="ECO:0000313" key="1">
    <source>
        <dbReference type="EMBL" id="TFK44842.1"/>
    </source>
</evidence>
<evidence type="ECO:0000313" key="2">
    <source>
        <dbReference type="Proteomes" id="UP000308652"/>
    </source>
</evidence>
<protein>
    <recommendedName>
        <fullName evidence="3">Arrestin-like N-terminal domain-containing protein</fullName>
    </recommendedName>
</protein>
<accession>A0A5C3MHJ2</accession>
<gene>
    <name evidence="1" type="ORF">BDQ12DRAFT_673669</name>
</gene>
<proteinExistence type="predicted"/>
<organism evidence="1 2">
    <name type="scientific">Crucibulum laeve</name>
    <dbReference type="NCBI Taxonomy" id="68775"/>
    <lineage>
        <taxon>Eukaryota</taxon>
        <taxon>Fungi</taxon>
        <taxon>Dikarya</taxon>
        <taxon>Basidiomycota</taxon>
        <taxon>Agaricomycotina</taxon>
        <taxon>Agaricomycetes</taxon>
        <taxon>Agaricomycetidae</taxon>
        <taxon>Agaricales</taxon>
        <taxon>Agaricineae</taxon>
        <taxon>Nidulariaceae</taxon>
        <taxon>Crucibulum</taxon>
    </lineage>
</organism>
<evidence type="ECO:0008006" key="3">
    <source>
        <dbReference type="Google" id="ProtNLM"/>
    </source>
</evidence>
<dbReference type="AlphaFoldDB" id="A0A5C3MHJ2"/>
<dbReference type="EMBL" id="ML213590">
    <property type="protein sequence ID" value="TFK44842.1"/>
    <property type="molecule type" value="Genomic_DNA"/>
</dbReference>
<reference evidence="1 2" key="1">
    <citation type="journal article" date="2019" name="Nat. Ecol. Evol.">
        <title>Megaphylogeny resolves global patterns of mushroom evolution.</title>
        <authorList>
            <person name="Varga T."/>
            <person name="Krizsan K."/>
            <person name="Foldi C."/>
            <person name="Dima B."/>
            <person name="Sanchez-Garcia M."/>
            <person name="Sanchez-Ramirez S."/>
            <person name="Szollosi G.J."/>
            <person name="Szarkandi J.G."/>
            <person name="Papp V."/>
            <person name="Albert L."/>
            <person name="Andreopoulos W."/>
            <person name="Angelini C."/>
            <person name="Antonin V."/>
            <person name="Barry K.W."/>
            <person name="Bougher N.L."/>
            <person name="Buchanan P."/>
            <person name="Buyck B."/>
            <person name="Bense V."/>
            <person name="Catcheside P."/>
            <person name="Chovatia M."/>
            <person name="Cooper J."/>
            <person name="Damon W."/>
            <person name="Desjardin D."/>
            <person name="Finy P."/>
            <person name="Geml J."/>
            <person name="Haridas S."/>
            <person name="Hughes K."/>
            <person name="Justo A."/>
            <person name="Karasinski D."/>
            <person name="Kautmanova I."/>
            <person name="Kiss B."/>
            <person name="Kocsube S."/>
            <person name="Kotiranta H."/>
            <person name="LaButti K.M."/>
            <person name="Lechner B.E."/>
            <person name="Liimatainen K."/>
            <person name="Lipzen A."/>
            <person name="Lukacs Z."/>
            <person name="Mihaltcheva S."/>
            <person name="Morgado L.N."/>
            <person name="Niskanen T."/>
            <person name="Noordeloos M.E."/>
            <person name="Ohm R.A."/>
            <person name="Ortiz-Santana B."/>
            <person name="Ovrebo C."/>
            <person name="Racz N."/>
            <person name="Riley R."/>
            <person name="Savchenko A."/>
            <person name="Shiryaev A."/>
            <person name="Soop K."/>
            <person name="Spirin V."/>
            <person name="Szebenyi C."/>
            <person name="Tomsovsky M."/>
            <person name="Tulloss R.E."/>
            <person name="Uehling J."/>
            <person name="Grigoriev I.V."/>
            <person name="Vagvolgyi C."/>
            <person name="Papp T."/>
            <person name="Martin F.M."/>
            <person name="Miettinen O."/>
            <person name="Hibbett D.S."/>
            <person name="Nagy L.G."/>
        </authorList>
    </citation>
    <scope>NUCLEOTIDE SEQUENCE [LARGE SCALE GENOMIC DNA]</scope>
    <source>
        <strain evidence="1 2">CBS 166.37</strain>
    </source>
</reference>